<accession>A0ABR3GVI5</accession>
<organism evidence="2 3">
    <name type="scientific">Discina gigas</name>
    <dbReference type="NCBI Taxonomy" id="1032678"/>
    <lineage>
        <taxon>Eukaryota</taxon>
        <taxon>Fungi</taxon>
        <taxon>Dikarya</taxon>
        <taxon>Ascomycota</taxon>
        <taxon>Pezizomycotina</taxon>
        <taxon>Pezizomycetes</taxon>
        <taxon>Pezizales</taxon>
        <taxon>Discinaceae</taxon>
        <taxon>Discina</taxon>
    </lineage>
</organism>
<keyword evidence="3" id="KW-1185">Reference proteome</keyword>
<name>A0ABR3GVI5_9PEZI</name>
<evidence type="ECO:0000256" key="1">
    <source>
        <dbReference type="SAM" id="MobiDB-lite"/>
    </source>
</evidence>
<gene>
    <name evidence="2" type="ORF">Q9L58_001050</name>
</gene>
<dbReference type="Proteomes" id="UP001447188">
    <property type="component" value="Unassembled WGS sequence"/>
</dbReference>
<reference evidence="2 3" key="1">
    <citation type="submission" date="2024-02" db="EMBL/GenBank/DDBJ databases">
        <title>Discinaceae phylogenomics.</title>
        <authorList>
            <person name="Dirks A.C."/>
            <person name="James T.Y."/>
        </authorList>
    </citation>
    <scope>NUCLEOTIDE SEQUENCE [LARGE SCALE GENOMIC DNA]</scope>
    <source>
        <strain evidence="2 3">ACD0624</strain>
    </source>
</reference>
<feature type="region of interest" description="Disordered" evidence="1">
    <location>
        <begin position="1"/>
        <end position="116"/>
    </location>
</feature>
<feature type="compositionally biased region" description="Polar residues" evidence="1">
    <location>
        <begin position="45"/>
        <end position="58"/>
    </location>
</feature>
<evidence type="ECO:0000313" key="3">
    <source>
        <dbReference type="Proteomes" id="UP001447188"/>
    </source>
</evidence>
<protein>
    <submittedName>
        <fullName evidence="2">Uncharacterized protein</fullName>
    </submittedName>
</protein>
<sequence length="162" mass="15717">MANLSDGEDSQMHDSPSSTPSTPPALSGQNPLINPAEHLSLHSPPDTQQTPPASQQGTPLVKGEEAVRGGGGGVGGGGVGGGVVGVGVGGSGGSGGGGAGGGPAGGNAVGGGPGPGGFVPSWASKRAVEDAETAREKLVDGKFTLREFPLLLRWEGLMWMDG</sequence>
<comment type="caution">
    <text evidence="2">The sequence shown here is derived from an EMBL/GenBank/DDBJ whole genome shotgun (WGS) entry which is preliminary data.</text>
</comment>
<proteinExistence type="predicted"/>
<evidence type="ECO:0000313" key="2">
    <source>
        <dbReference type="EMBL" id="KAL0639958.1"/>
    </source>
</evidence>
<feature type="compositionally biased region" description="Gly residues" evidence="1">
    <location>
        <begin position="68"/>
        <end position="116"/>
    </location>
</feature>
<dbReference type="EMBL" id="JBBBZM010000007">
    <property type="protein sequence ID" value="KAL0639958.1"/>
    <property type="molecule type" value="Genomic_DNA"/>
</dbReference>